<gene>
    <name evidence="1" type="ORF">K443DRAFT_135470</name>
</gene>
<dbReference type="Proteomes" id="UP000054477">
    <property type="component" value="Unassembled WGS sequence"/>
</dbReference>
<accession>A0A0C9X529</accession>
<evidence type="ECO:0000313" key="1">
    <source>
        <dbReference type="EMBL" id="KIJ91602.1"/>
    </source>
</evidence>
<reference evidence="1 2" key="1">
    <citation type="submission" date="2014-04" db="EMBL/GenBank/DDBJ databases">
        <authorList>
            <consortium name="DOE Joint Genome Institute"/>
            <person name="Kuo A."/>
            <person name="Kohler A."/>
            <person name="Nagy L.G."/>
            <person name="Floudas D."/>
            <person name="Copeland A."/>
            <person name="Barry K.W."/>
            <person name="Cichocki N."/>
            <person name="Veneault-Fourrey C."/>
            <person name="LaButti K."/>
            <person name="Lindquist E.A."/>
            <person name="Lipzen A."/>
            <person name="Lundell T."/>
            <person name="Morin E."/>
            <person name="Murat C."/>
            <person name="Sun H."/>
            <person name="Tunlid A."/>
            <person name="Henrissat B."/>
            <person name="Grigoriev I.V."/>
            <person name="Hibbett D.S."/>
            <person name="Martin F."/>
            <person name="Nordberg H.P."/>
            <person name="Cantor M.N."/>
            <person name="Hua S.X."/>
        </authorList>
    </citation>
    <scope>NUCLEOTIDE SEQUENCE [LARGE SCALE GENOMIC DNA]</scope>
    <source>
        <strain evidence="1 2">LaAM-08-1</strain>
    </source>
</reference>
<evidence type="ECO:0000313" key="2">
    <source>
        <dbReference type="Proteomes" id="UP000054477"/>
    </source>
</evidence>
<organism evidence="1 2">
    <name type="scientific">Laccaria amethystina LaAM-08-1</name>
    <dbReference type="NCBI Taxonomy" id="1095629"/>
    <lineage>
        <taxon>Eukaryota</taxon>
        <taxon>Fungi</taxon>
        <taxon>Dikarya</taxon>
        <taxon>Basidiomycota</taxon>
        <taxon>Agaricomycotina</taxon>
        <taxon>Agaricomycetes</taxon>
        <taxon>Agaricomycetidae</taxon>
        <taxon>Agaricales</taxon>
        <taxon>Agaricineae</taxon>
        <taxon>Hydnangiaceae</taxon>
        <taxon>Laccaria</taxon>
    </lineage>
</organism>
<protein>
    <submittedName>
        <fullName evidence="1">Uncharacterized protein</fullName>
    </submittedName>
</protein>
<dbReference type="AlphaFoldDB" id="A0A0C9X529"/>
<dbReference type="HOGENOM" id="CLU_075860_0_0_1"/>
<reference evidence="2" key="2">
    <citation type="submission" date="2015-01" db="EMBL/GenBank/DDBJ databases">
        <title>Evolutionary Origins and Diversification of the Mycorrhizal Mutualists.</title>
        <authorList>
            <consortium name="DOE Joint Genome Institute"/>
            <consortium name="Mycorrhizal Genomics Consortium"/>
            <person name="Kohler A."/>
            <person name="Kuo A."/>
            <person name="Nagy L.G."/>
            <person name="Floudas D."/>
            <person name="Copeland A."/>
            <person name="Barry K.W."/>
            <person name="Cichocki N."/>
            <person name="Veneault-Fourrey C."/>
            <person name="LaButti K."/>
            <person name="Lindquist E.A."/>
            <person name="Lipzen A."/>
            <person name="Lundell T."/>
            <person name="Morin E."/>
            <person name="Murat C."/>
            <person name="Riley R."/>
            <person name="Ohm R."/>
            <person name="Sun H."/>
            <person name="Tunlid A."/>
            <person name="Henrissat B."/>
            <person name="Grigoriev I.V."/>
            <person name="Hibbett D.S."/>
            <person name="Martin F."/>
        </authorList>
    </citation>
    <scope>NUCLEOTIDE SEQUENCE [LARGE SCALE GENOMIC DNA]</scope>
    <source>
        <strain evidence="2">LaAM-08-1</strain>
    </source>
</reference>
<dbReference type="OrthoDB" id="3085942at2759"/>
<keyword evidence="2" id="KW-1185">Reference proteome</keyword>
<dbReference type="EMBL" id="KN838987">
    <property type="protein sequence ID" value="KIJ91602.1"/>
    <property type="molecule type" value="Genomic_DNA"/>
</dbReference>
<sequence length="257" mass="29262">MSLSQKSTATRANVAQGAANVIQDEVDVDVVDNEATLLTLLKKGWAKRSHQKFLKSHLEGYKTALLVSHEKANSFLENIVNLWFAKYHWLISVTQEELPTRPPFPIGADGFKQLSEKQSILKGKVIERMRKSLYNWFDHRSKKTKTLKRSKSSEDPLSILVNCLLGNTGPAKLRTGWELRGTANYESLKAPFKQAFMESGKPEKHRATFWNLFKKKEFLKLSEEDQKKWTDDAIEAHNAVKKAWEGSTEMSPTEAQA</sequence>
<name>A0A0C9X529_9AGAR</name>
<proteinExistence type="predicted"/>